<dbReference type="EMBL" id="KB707832">
    <property type="protein sequence ID" value="EMR87362.1"/>
    <property type="molecule type" value="Genomic_DNA"/>
</dbReference>
<reference evidence="2" key="1">
    <citation type="journal article" date="2013" name="Genome Announc.">
        <title>Draft genome sequence of Botrytis cinerea BcDW1, inoculum for noble rot of grape berries.</title>
        <authorList>
            <person name="Blanco-Ulate B."/>
            <person name="Allen G."/>
            <person name="Powell A.L."/>
            <person name="Cantu D."/>
        </authorList>
    </citation>
    <scope>NUCLEOTIDE SEQUENCE [LARGE SCALE GENOMIC DNA]</scope>
    <source>
        <strain evidence="2">BcDW1</strain>
    </source>
</reference>
<evidence type="ECO:0000313" key="1">
    <source>
        <dbReference type="EMBL" id="EMR87362.1"/>
    </source>
</evidence>
<dbReference type="OrthoDB" id="5354164at2759"/>
<dbReference type="HOGENOM" id="CLU_049636_0_0_1"/>
<name>M7UU86_BOTF1</name>
<dbReference type="Proteomes" id="UP000012045">
    <property type="component" value="Unassembled WGS sequence"/>
</dbReference>
<dbReference type="AlphaFoldDB" id="M7UU86"/>
<proteinExistence type="predicted"/>
<evidence type="ECO:0000313" key="2">
    <source>
        <dbReference type="Proteomes" id="UP000012045"/>
    </source>
</evidence>
<accession>M7UU86</accession>
<organism evidence="1 2">
    <name type="scientific">Botryotinia fuckeliana (strain BcDW1)</name>
    <name type="common">Noble rot fungus</name>
    <name type="synonym">Botrytis cinerea</name>
    <dbReference type="NCBI Taxonomy" id="1290391"/>
    <lineage>
        <taxon>Eukaryota</taxon>
        <taxon>Fungi</taxon>
        <taxon>Dikarya</taxon>
        <taxon>Ascomycota</taxon>
        <taxon>Pezizomycotina</taxon>
        <taxon>Leotiomycetes</taxon>
        <taxon>Helotiales</taxon>
        <taxon>Sclerotiniaceae</taxon>
        <taxon>Botrytis</taxon>
    </lineage>
</organism>
<gene>
    <name evidence="1" type="ORF">BcDW1_3996</name>
</gene>
<protein>
    <submittedName>
        <fullName evidence="1">Uncharacterized protein</fullName>
    </submittedName>
</protein>
<sequence>MAFVGSAISKIVASVATLQNETTFSLSSLNLDFTLIKLEAPIEYKGVGNNISSARKHDAEADGLHKTARKLGALFDLNPTGRSRHILFAKHVGADSISIWAAVTSGDGAVKVNLLACMIARIFTGPQAGPLWVTLIEKRKGEIEEEMANTTDQMKAIAAACAAWQEIRRQEIADWDSSARSWIQSADLVKVEEQSRAMLMTDASGLEVNNESDTYCSMM</sequence>